<evidence type="ECO:0000313" key="2">
    <source>
        <dbReference type="EMBL" id="SNQ52095.1"/>
    </source>
</evidence>
<dbReference type="Proteomes" id="UP000234331">
    <property type="component" value="Unassembled WGS sequence"/>
</dbReference>
<organism evidence="2 3">
    <name type="scientific">Frankia canadensis</name>
    <dbReference type="NCBI Taxonomy" id="1836972"/>
    <lineage>
        <taxon>Bacteria</taxon>
        <taxon>Bacillati</taxon>
        <taxon>Actinomycetota</taxon>
        <taxon>Actinomycetes</taxon>
        <taxon>Frankiales</taxon>
        <taxon>Frankiaceae</taxon>
        <taxon>Frankia</taxon>
    </lineage>
</organism>
<name>A0A2I2L2G7_9ACTN</name>
<gene>
    <name evidence="2" type="ORF">FRACA_910007</name>
</gene>
<sequence length="321" mass="36424">MKNLIRRQGAAAPVGMTRRPANRCASAPSRLPRRESGENRTWPRSGPDGKSADQIAAPRHGVSGRTITQPPPHHHSMKTMRVPFIQRVDIAGRHRPAGTRMRHHERIRRSPWRRLMLAADPGQNLAVHSFGKTGYQCGDPGNGAGQILRYLHGSHAGPPDRQCEGFSEPGQELAIGDRICGAMRISATHRFHQPPCHRRRRPSLSEPLRMSQQRDRENGVGIHVIDVHGELRRLKAEQNRVLHLPARCTRHQTNTVTMMVEAEPLTLNIQFRTLHNPVKRDTPQRKLGERDGQPRRDDHTSSAYLNRHITHAQRPHIWRVS</sequence>
<evidence type="ECO:0000256" key="1">
    <source>
        <dbReference type="SAM" id="MobiDB-lite"/>
    </source>
</evidence>
<feature type="compositionally biased region" description="Basic and acidic residues" evidence="1">
    <location>
        <begin position="278"/>
        <end position="300"/>
    </location>
</feature>
<proteinExistence type="predicted"/>
<reference evidence="2 3" key="1">
    <citation type="submission" date="2017-06" db="EMBL/GenBank/DDBJ databases">
        <authorList>
            <person name="Kim H.J."/>
            <person name="Triplett B.A."/>
        </authorList>
    </citation>
    <scope>NUCLEOTIDE SEQUENCE [LARGE SCALE GENOMIC DNA]</scope>
    <source>
        <strain evidence="2">FRACA_ARgP5</strain>
    </source>
</reference>
<keyword evidence="3" id="KW-1185">Reference proteome</keyword>
<accession>A0A2I2L2G7</accession>
<evidence type="ECO:0000313" key="3">
    <source>
        <dbReference type="Proteomes" id="UP000234331"/>
    </source>
</evidence>
<feature type="compositionally biased region" description="Basic residues" evidence="1">
    <location>
        <begin position="191"/>
        <end position="202"/>
    </location>
</feature>
<dbReference type="EMBL" id="FZMO01000560">
    <property type="protein sequence ID" value="SNQ52095.1"/>
    <property type="molecule type" value="Genomic_DNA"/>
</dbReference>
<protein>
    <submittedName>
        <fullName evidence="2">Uncharacterized protein</fullName>
    </submittedName>
</protein>
<feature type="region of interest" description="Disordered" evidence="1">
    <location>
        <begin position="1"/>
        <end position="55"/>
    </location>
</feature>
<feature type="region of interest" description="Disordered" evidence="1">
    <location>
        <begin position="191"/>
        <end position="215"/>
    </location>
</feature>
<dbReference type="AlphaFoldDB" id="A0A2I2L2G7"/>
<feature type="region of interest" description="Disordered" evidence="1">
    <location>
        <begin position="276"/>
        <end position="308"/>
    </location>
</feature>